<reference evidence="2 3" key="1">
    <citation type="submission" date="2017-03" db="EMBL/GenBank/DDBJ databases">
        <title>Genome Survey of Euroglyphus maynei.</title>
        <authorList>
            <person name="Arlian L.G."/>
            <person name="Morgan M.S."/>
            <person name="Rider S.D."/>
        </authorList>
    </citation>
    <scope>NUCLEOTIDE SEQUENCE [LARGE SCALE GENOMIC DNA]</scope>
    <source>
        <strain evidence="2">Arlian Lab</strain>
        <tissue evidence="2">Whole body</tissue>
    </source>
</reference>
<accession>A0A1Y3B7Z8</accession>
<dbReference type="AlphaFoldDB" id="A0A1Y3B7Z8"/>
<feature type="non-terminal residue" evidence="2">
    <location>
        <position position="1"/>
    </location>
</feature>
<proteinExistence type="predicted"/>
<evidence type="ECO:0000256" key="1">
    <source>
        <dbReference type="SAM" id="MobiDB-lite"/>
    </source>
</evidence>
<sequence>LPSQIPAASTISIGSSIESSDDYNVNDITRLITETYSTQTTLTHFITLFSGSHTILSSIEEISPTVMTRTRYVTPHTLLTSSTKSQTNIMYNSKTITSTTSSSYNQNIPSSTGYYDDTTTTPSNDLMITDSLTTDRSTPSSPLTTPGSISYETGPLNKDFIMVNREHGKPLPNRTLSDKQQQSTTAVLEPG</sequence>
<keyword evidence="3" id="KW-1185">Reference proteome</keyword>
<organism evidence="2 3">
    <name type="scientific">Euroglyphus maynei</name>
    <name type="common">Mayne's house dust mite</name>
    <dbReference type="NCBI Taxonomy" id="6958"/>
    <lineage>
        <taxon>Eukaryota</taxon>
        <taxon>Metazoa</taxon>
        <taxon>Ecdysozoa</taxon>
        <taxon>Arthropoda</taxon>
        <taxon>Chelicerata</taxon>
        <taxon>Arachnida</taxon>
        <taxon>Acari</taxon>
        <taxon>Acariformes</taxon>
        <taxon>Sarcoptiformes</taxon>
        <taxon>Astigmata</taxon>
        <taxon>Psoroptidia</taxon>
        <taxon>Analgoidea</taxon>
        <taxon>Pyroglyphidae</taxon>
        <taxon>Pyroglyphinae</taxon>
        <taxon>Euroglyphus</taxon>
    </lineage>
</organism>
<comment type="caution">
    <text evidence="2">The sequence shown here is derived from an EMBL/GenBank/DDBJ whole genome shotgun (WGS) entry which is preliminary data.</text>
</comment>
<feature type="compositionally biased region" description="Low complexity" evidence="1">
    <location>
        <begin position="129"/>
        <end position="150"/>
    </location>
</feature>
<feature type="region of interest" description="Disordered" evidence="1">
    <location>
        <begin position="129"/>
        <end position="152"/>
    </location>
</feature>
<gene>
    <name evidence="2" type="ORF">BLA29_012022</name>
</gene>
<feature type="compositionally biased region" description="Polar residues" evidence="1">
    <location>
        <begin position="174"/>
        <end position="191"/>
    </location>
</feature>
<dbReference type="Proteomes" id="UP000194236">
    <property type="component" value="Unassembled WGS sequence"/>
</dbReference>
<protein>
    <submittedName>
        <fullName evidence="2">Uncharacterized protein</fullName>
    </submittedName>
</protein>
<dbReference type="EMBL" id="MUJZ01038813">
    <property type="protein sequence ID" value="OTF76164.1"/>
    <property type="molecule type" value="Genomic_DNA"/>
</dbReference>
<evidence type="ECO:0000313" key="3">
    <source>
        <dbReference type="Proteomes" id="UP000194236"/>
    </source>
</evidence>
<name>A0A1Y3B7Z8_EURMA</name>
<feature type="region of interest" description="Disordered" evidence="1">
    <location>
        <begin position="167"/>
        <end position="191"/>
    </location>
</feature>
<evidence type="ECO:0000313" key="2">
    <source>
        <dbReference type="EMBL" id="OTF76164.1"/>
    </source>
</evidence>
<feature type="non-terminal residue" evidence="2">
    <location>
        <position position="191"/>
    </location>
</feature>